<evidence type="ECO:0000256" key="1">
    <source>
        <dbReference type="SAM" id="MobiDB-lite"/>
    </source>
</evidence>
<reference evidence="2" key="1">
    <citation type="submission" date="2020-06" db="EMBL/GenBank/DDBJ databases">
        <authorList>
            <person name="Li T."/>
            <person name="Hu X."/>
            <person name="Zhang T."/>
            <person name="Song X."/>
            <person name="Zhang H."/>
            <person name="Dai N."/>
            <person name="Sheng W."/>
            <person name="Hou X."/>
            <person name="Wei L."/>
        </authorList>
    </citation>
    <scope>NUCLEOTIDE SEQUENCE</scope>
    <source>
        <strain evidence="2">KEN1</strain>
        <tissue evidence="2">Leaf</tissue>
    </source>
</reference>
<proteinExistence type="predicted"/>
<dbReference type="AlphaFoldDB" id="A0AAW2TDA1"/>
<evidence type="ECO:0000313" key="2">
    <source>
        <dbReference type="EMBL" id="KAL0401681.1"/>
    </source>
</evidence>
<sequence>MKERGRPQDAETSGRPNFSHGWSCAASCICTRSSLRDPRRGQQGSPRLCAISDDFRRIFYRSSRSMGPSRAATVAVGPIHPGSALEH</sequence>
<organism evidence="2">
    <name type="scientific">Sesamum latifolium</name>
    <dbReference type="NCBI Taxonomy" id="2727402"/>
    <lineage>
        <taxon>Eukaryota</taxon>
        <taxon>Viridiplantae</taxon>
        <taxon>Streptophyta</taxon>
        <taxon>Embryophyta</taxon>
        <taxon>Tracheophyta</taxon>
        <taxon>Spermatophyta</taxon>
        <taxon>Magnoliopsida</taxon>
        <taxon>eudicotyledons</taxon>
        <taxon>Gunneridae</taxon>
        <taxon>Pentapetalae</taxon>
        <taxon>asterids</taxon>
        <taxon>lamiids</taxon>
        <taxon>Lamiales</taxon>
        <taxon>Pedaliaceae</taxon>
        <taxon>Sesamum</taxon>
    </lineage>
</organism>
<protein>
    <submittedName>
        <fullName evidence="2">Uncharacterized protein</fullName>
    </submittedName>
</protein>
<gene>
    <name evidence="2" type="ORF">Slati_4198000</name>
</gene>
<reference evidence="2" key="2">
    <citation type="journal article" date="2024" name="Plant">
        <title>Genomic evolution and insights into agronomic trait innovations of Sesamum species.</title>
        <authorList>
            <person name="Miao H."/>
            <person name="Wang L."/>
            <person name="Qu L."/>
            <person name="Liu H."/>
            <person name="Sun Y."/>
            <person name="Le M."/>
            <person name="Wang Q."/>
            <person name="Wei S."/>
            <person name="Zheng Y."/>
            <person name="Lin W."/>
            <person name="Duan Y."/>
            <person name="Cao H."/>
            <person name="Xiong S."/>
            <person name="Wang X."/>
            <person name="Wei L."/>
            <person name="Li C."/>
            <person name="Ma Q."/>
            <person name="Ju M."/>
            <person name="Zhao R."/>
            <person name="Li G."/>
            <person name="Mu C."/>
            <person name="Tian Q."/>
            <person name="Mei H."/>
            <person name="Zhang T."/>
            <person name="Gao T."/>
            <person name="Zhang H."/>
        </authorList>
    </citation>
    <scope>NUCLEOTIDE SEQUENCE</scope>
    <source>
        <strain evidence="2">KEN1</strain>
    </source>
</reference>
<feature type="region of interest" description="Disordered" evidence="1">
    <location>
        <begin position="67"/>
        <end position="87"/>
    </location>
</feature>
<feature type="region of interest" description="Disordered" evidence="1">
    <location>
        <begin position="1"/>
        <end position="22"/>
    </location>
</feature>
<dbReference type="EMBL" id="JACGWN010000015">
    <property type="protein sequence ID" value="KAL0401681.1"/>
    <property type="molecule type" value="Genomic_DNA"/>
</dbReference>
<name>A0AAW2TDA1_9LAMI</name>
<comment type="caution">
    <text evidence="2">The sequence shown here is derived from an EMBL/GenBank/DDBJ whole genome shotgun (WGS) entry which is preliminary data.</text>
</comment>
<accession>A0AAW2TDA1</accession>